<gene>
    <name evidence="1" type="ORF">P43SY_007492</name>
</gene>
<comment type="caution">
    <text evidence="1">The sequence shown here is derived from an EMBL/GenBank/DDBJ whole genome shotgun (WGS) entry which is preliminary data.</text>
</comment>
<accession>A0AAD5LVY1</accession>
<dbReference type="EMBL" id="JAKCXM010000434">
    <property type="protein sequence ID" value="KAJ0394104.1"/>
    <property type="molecule type" value="Genomic_DNA"/>
</dbReference>
<dbReference type="AlphaFoldDB" id="A0AAD5LVY1"/>
<dbReference type="SUPFAM" id="SSF48403">
    <property type="entry name" value="Ankyrin repeat"/>
    <property type="match status" value="1"/>
</dbReference>
<evidence type="ECO:0000313" key="2">
    <source>
        <dbReference type="Proteomes" id="UP001209570"/>
    </source>
</evidence>
<dbReference type="InterPro" id="IPR036770">
    <property type="entry name" value="Ankyrin_rpt-contain_sf"/>
</dbReference>
<keyword evidence="2" id="KW-1185">Reference proteome</keyword>
<name>A0AAD5LVY1_PYTIN</name>
<reference evidence="1" key="1">
    <citation type="submission" date="2021-12" db="EMBL/GenBank/DDBJ databases">
        <title>Prjna785345.</title>
        <authorList>
            <person name="Rujirawat T."/>
            <person name="Krajaejun T."/>
        </authorList>
    </citation>
    <scope>NUCLEOTIDE SEQUENCE</scope>
    <source>
        <strain evidence="1">Pi057C3</strain>
    </source>
</reference>
<proteinExistence type="predicted"/>
<protein>
    <recommendedName>
        <fullName evidence="3">Prolyl 4-hydroxylase alpha subunit domain-containing protein</fullName>
    </recommendedName>
</protein>
<organism evidence="1 2">
    <name type="scientific">Pythium insidiosum</name>
    <name type="common">Pythiosis disease agent</name>
    <dbReference type="NCBI Taxonomy" id="114742"/>
    <lineage>
        <taxon>Eukaryota</taxon>
        <taxon>Sar</taxon>
        <taxon>Stramenopiles</taxon>
        <taxon>Oomycota</taxon>
        <taxon>Peronosporomycetes</taxon>
        <taxon>Pythiales</taxon>
        <taxon>Pythiaceae</taxon>
        <taxon>Pythium</taxon>
    </lineage>
</organism>
<dbReference type="Gene3D" id="1.25.40.20">
    <property type="entry name" value="Ankyrin repeat-containing domain"/>
    <property type="match status" value="1"/>
</dbReference>
<evidence type="ECO:0008006" key="3">
    <source>
        <dbReference type="Google" id="ProtNLM"/>
    </source>
</evidence>
<dbReference type="Proteomes" id="UP001209570">
    <property type="component" value="Unassembled WGS sequence"/>
</dbReference>
<sequence>MADETHAVLTELNDFSSAPAALEKIFSACDDDKLKLLEQLVVRQNAAPNATLGTVLERFHRLSESPAVVRNDMLFLVMGKPGLLFATSIYDEDLALLIWRGLVRFHERHPQFDLLAQLFNNTRDSHGLSALHYAVEAQMHELVAEITQWLSARSDQADRFRRLVYEVRTQDVVLPISKTHVSGKSIATGGATLVHLAAKLGDVAFLRALLDPPVSCEIEKVGRDWDDLTPLEVALLHRRSEATSILLEHQTASLGFPTSEDALTALQEQRDSKATARYIDSMVAKPPMTEPHTFPSIWTAEECQIVTSALEEITSRRGWNTQRHTSYPTTDLPCYQATPIDAWVRMAVATRLFPQILEHYRIDSGKQCLTFRELFFVKYEAQVGEQAELGLHCDGSVLSFNILLNPSSEFQAGKCVMPGHW</sequence>
<evidence type="ECO:0000313" key="1">
    <source>
        <dbReference type="EMBL" id="KAJ0394104.1"/>
    </source>
</evidence>